<feature type="compositionally biased region" description="Polar residues" evidence="1">
    <location>
        <begin position="515"/>
        <end position="528"/>
    </location>
</feature>
<dbReference type="PANTHER" id="PTHR42034">
    <property type="entry name" value="CHROMOSOME 7, WHOLE GENOME SHOTGUN SEQUENCE-RELATED"/>
    <property type="match status" value="1"/>
</dbReference>
<evidence type="ECO:0000256" key="1">
    <source>
        <dbReference type="SAM" id="MobiDB-lite"/>
    </source>
</evidence>
<feature type="region of interest" description="Disordered" evidence="1">
    <location>
        <begin position="514"/>
        <end position="541"/>
    </location>
</feature>
<dbReference type="OrthoDB" id="2548233at2759"/>
<evidence type="ECO:0000313" key="2">
    <source>
        <dbReference type="EMBL" id="CDS81972.1"/>
    </source>
</evidence>
<protein>
    <submittedName>
        <fullName evidence="2">Uncharacterized protein</fullName>
    </submittedName>
</protein>
<dbReference type="PANTHER" id="PTHR42034:SF1">
    <property type="entry name" value="CONDENSATION DOMAIN-CONTAINING PROTEIN"/>
    <property type="match status" value="1"/>
</dbReference>
<feature type="region of interest" description="Disordered" evidence="1">
    <location>
        <begin position="35"/>
        <end position="77"/>
    </location>
</feature>
<feature type="compositionally biased region" description="Low complexity" evidence="1">
    <location>
        <begin position="35"/>
        <end position="70"/>
    </location>
</feature>
<name>A0A127Z5S6_9BASI</name>
<dbReference type="Gene3D" id="3.30.559.10">
    <property type="entry name" value="Chloramphenicol acetyltransferase-like domain"/>
    <property type="match status" value="1"/>
</dbReference>
<dbReference type="EMBL" id="LK056650">
    <property type="protein sequence ID" value="CDS81972.1"/>
    <property type="molecule type" value="Genomic_DNA"/>
</dbReference>
<sequence length="706" mass="78998">MNTLKHYSSYLSIRNKSNPDKRIHHKHSFASFLTTSRSTTGSSSSTDLSPTTSADDTLSSTTPSLTLEPSPNQPAFTPPPSTSYFQWHFHRSLRTPAKLWWRNIDSMANFILHWQTRFHQHGDMFGSFTLNVLPSPSSSRAVACELTVQQLREAVRRLRFDHPTVALRLAKRGSVGIEPLGNIPELIADHVDLHVALVYEVVESEVEVEEWLDEVVVLHEEDRLEDDEEFRAFLSAATADGVPGRDRLRIYYWPASGDQDARLLIEQCHSVSEGIGTLHVFDLLLSAISSVLSSPTPLPFTWGEEVTRLEPAVQDAIANPPDEWTVSTAERKRVKKLNADRMNGKATPPSIVDKVGERVIALTLNGENSTNKMRRNLVNKPLVEVCRSVAGKGDMFPLGLPQTGRPFAGTCTHTDYIADTLNEQQTRALLKVLKGKGLTLAPFMEACGNMATMWVRKHRSLAPQSRKFGGWDDPNRILGSFSNAISKRDTLRPEHARYLGLCMSGFPTKIAAASATWSPPSGDNTTPSPTDPHDPLPNIPQGDLDRLFNITSNLATQYSEARHNPNWLRYDQALMFNTMTTEYLFLKDAANYPSMPWLSSIGRVESVFCNSHPIQGEEGATLQVHNLRLIGRVGIRQPILHVYTFRMQTTIQFSFADWLYNPADSEARKSHHSKDDSGVRQNSLHFWLQVFRSLIDAVLLQADGSS</sequence>
<reference evidence="2" key="1">
    <citation type="submission" date="2014-06" db="EMBL/GenBank/DDBJ databases">
        <authorList>
            <person name="Ju J."/>
            <person name="Zhang J."/>
        </authorList>
    </citation>
    <scope>NUCLEOTIDE SEQUENCE</scope>
    <source>
        <strain evidence="2">SscI8</strain>
    </source>
</reference>
<dbReference type="InterPro" id="IPR023213">
    <property type="entry name" value="CAT-like_dom_sf"/>
</dbReference>
<proteinExistence type="predicted"/>
<gene>
    <name evidence="2" type="ORF">SPSC_00154</name>
</gene>
<accession>A0A127Z5S6</accession>
<organism evidence="2">
    <name type="scientific">Sporisorium scitamineum</name>
    <dbReference type="NCBI Taxonomy" id="49012"/>
    <lineage>
        <taxon>Eukaryota</taxon>
        <taxon>Fungi</taxon>
        <taxon>Dikarya</taxon>
        <taxon>Basidiomycota</taxon>
        <taxon>Ustilaginomycotina</taxon>
        <taxon>Ustilaginomycetes</taxon>
        <taxon>Ustilaginales</taxon>
        <taxon>Ustilaginaceae</taxon>
        <taxon>Sporisorium</taxon>
    </lineage>
</organism>
<dbReference type="AlphaFoldDB" id="A0A127Z5S6"/>